<evidence type="ECO:0000256" key="2">
    <source>
        <dbReference type="RuleBase" id="RU003690"/>
    </source>
</evidence>
<dbReference type="InterPro" id="IPR001360">
    <property type="entry name" value="Glyco_hydro_1"/>
</dbReference>
<evidence type="ECO:0000313" key="4">
    <source>
        <dbReference type="RefSeq" id="XP_022715211.1"/>
    </source>
</evidence>
<protein>
    <submittedName>
        <fullName evidence="4">Beta-glucosidase 44-like</fullName>
    </submittedName>
</protein>
<dbReference type="SUPFAM" id="SSF51445">
    <property type="entry name" value="(Trans)glycosidases"/>
    <property type="match status" value="1"/>
</dbReference>
<dbReference type="Proteomes" id="UP000515121">
    <property type="component" value="Unplaced"/>
</dbReference>
<dbReference type="GeneID" id="111274670"/>
<dbReference type="AlphaFoldDB" id="A0A6P5WIG7"/>
<evidence type="ECO:0000256" key="1">
    <source>
        <dbReference type="ARBA" id="ARBA00010838"/>
    </source>
</evidence>
<dbReference type="GO" id="GO:0005975">
    <property type="term" value="P:carbohydrate metabolic process"/>
    <property type="evidence" value="ECO:0007669"/>
    <property type="project" value="InterPro"/>
</dbReference>
<dbReference type="PANTHER" id="PTHR10353">
    <property type="entry name" value="GLYCOSYL HYDROLASE"/>
    <property type="match status" value="1"/>
</dbReference>
<dbReference type="PRINTS" id="PR00131">
    <property type="entry name" value="GLHYDRLASE1"/>
</dbReference>
<proteinExistence type="inferred from homology"/>
<dbReference type="InterPro" id="IPR017853">
    <property type="entry name" value="GH"/>
</dbReference>
<dbReference type="KEGG" id="dzi:111274670"/>
<gene>
    <name evidence="4" type="primary">LOC111274670</name>
</gene>
<dbReference type="Gene3D" id="3.20.20.80">
    <property type="entry name" value="Glycosidases"/>
    <property type="match status" value="1"/>
</dbReference>
<comment type="similarity">
    <text evidence="1 2">Belongs to the glycosyl hydrolase 1 family.</text>
</comment>
<reference evidence="4" key="1">
    <citation type="submission" date="2025-08" db="UniProtKB">
        <authorList>
            <consortium name="RefSeq"/>
        </authorList>
    </citation>
    <scope>IDENTIFICATION</scope>
    <source>
        <tissue evidence="4">Fruit stalk</tissue>
    </source>
</reference>
<sequence>MIILYLYETFRPEGFMYPTVENDLEQSIDKAFVELSIHAIEDESGYEKETWFVLANSYCLYNVPWGLYKALMYVKEHYGNPSIILSENGIDNLGYVTLAQGLHDTTRINYYKDYLTQLKKAVDDGANVVGYFAWSLLDNFEWRSRFGIVYVDFSNPKSYPKMSAYWFKQLLTQKEQ</sequence>
<name>A0A6P5WIG7_DURZI</name>
<evidence type="ECO:0000313" key="3">
    <source>
        <dbReference type="Proteomes" id="UP000515121"/>
    </source>
</evidence>
<accession>A0A6P5WIG7</accession>
<dbReference type="OrthoDB" id="65569at2759"/>
<organism evidence="3 4">
    <name type="scientific">Durio zibethinus</name>
    <name type="common">Durian</name>
    <dbReference type="NCBI Taxonomy" id="66656"/>
    <lineage>
        <taxon>Eukaryota</taxon>
        <taxon>Viridiplantae</taxon>
        <taxon>Streptophyta</taxon>
        <taxon>Embryophyta</taxon>
        <taxon>Tracheophyta</taxon>
        <taxon>Spermatophyta</taxon>
        <taxon>Magnoliopsida</taxon>
        <taxon>eudicotyledons</taxon>
        <taxon>Gunneridae</taxon>
        <taxon>Pentapetalae</taxon>
        <taxon>rosids</taxon>
        <taxon>malvids</taxon>
        <taxon>Malvales</taxon>
        <taxon>Malvaceae</taxon>
        <taxon>Helicteroideae</taxon>
        <taxon>Durio</taxon>
    </lineage>
</organism>
<dbReference type="RefSeq" id="XP_022715211.1">
    <property type="nucleotide sequence ID" value="XM_022859476.1"/>
</dbReference>
<dbReference type="PANTHER" id="PTHR10353:SF28">
    <property type="entry name" value="BETA-GLUCOSIDASE 44"/>
    <property type="match status" value="1"/>
</dbReference>
<keyword evidence="3" id="KW-1185">Reference proteome</keyword>
<dbReference type="GO" id="GO:0008422">
    <property type="term" value="F:beta-glucosidase activity"/>
    <property type="evidence" value="ECO:0007669"/>
    <property type="project" value="TreeGrafter"/>
</dbReference>
<dbReference type="Pfam" id="PF00232">
    <property type="entry name" value="Glyco_hydro_1"/>
    <property type="match status" value="1"/>
</dbReference>